<dbReference type="AlphaFoldDB" id="A0A1J0R654"/>
<feature type="region of interest" description="Disordered" evidence="9">
    <location>
        <begin position="426"/>
        <end position="477"/>
    </location>
</feature>
<dbReference type="EMBL" id="KX699350">
    <property type="protein sequence ID" value="APD73306.1"/>
    <property type="molecule type" value="Genomic_DNA"/>
</dbReference>
<feature type="compositionally biased region" description="Polar residues" evidence="9">
    <location>
        <begin position="381"/>
        <end position="392"/>
    </location>
</feature>
<evidence type="ECO:0000259" key="11">
    <source>
        <dbReference type="Pfam" id="PF10659"/>
    </source>
</evidence>
<evidence type="ECO:0000256" key="6">
    <source>
        <dbReference type="ARBA" id="ARBA00023136"/>
    </source>
</evidence>
<name>A0A1J0R654_9TRYP</name>
<dbReference type="Pfam" id="PF10659">
    <property type="entry name" value="Trypan_glycop_C"/>
    <property type="match status" value="1"/>
</dbReference>
<comment type="subcellular location">
    <subcellularLocation>
        <location evidence="2">Cell membrane</location>
        <topology evidence="2">Lipid-anchor</topology>
        <topology evidence="2">GPI-anchor</topology>
    </subcellularLocation>
</comment>
<keyword evidence="8" id="KW-0449">Lipoprotein</keyword>
<feature type="region of interest" description="Disordered" evidence="9">
    <location>
        <begin position="368"/>
        <end position="396"/>
    </location>
</feature>
<evidence type="ECO:0000256" key="8">
    <source>
        <dbReference type="ARBA" id="ARBA00023288"/>
    </source>
</evidence>
<feature type="signal peptide" evidence="10">
    <location>
        <begin position="1"/>
        <end position="18"/>
    </location>
</feature>
<sequence length="508" mass="55102">MSLGTNLLIFLLSISSLALRVQSTAGDAQNVFLALCDAWRIAKTGEIQEFTAPPEDPDYTDILYYNMSAADADWHALLDTPAPESTWDKMKVTLDAQKKNFDWSDQWEEWQKQRKHTKKDAAGSSWFKENPTTATAQDLAKARYNLNVTAEIATGINNQLKQPPKANGNSLINTINEALREARCGADGKYKYDQTTKKCTKAATALAKASDCATTENGKSIGHDIVCVCADGTDAACGIADSNTYANGDASHDRIESTAALCPEKTKVQNLADEVSTAIARLGALVGSKAAKEAQTIVGHTSGTTCTDSNDDNCVDYHSHFQGPRGGLANVPWIAKLKDAAIAYRQYEAELKLREQLRRELQQLKRRAKAEYERHEPTPSIAASSQSPTIETKQQEVDESKVKACAKHNNDETNCTKAGCHYDNTATNGNKCKPKAEKENTAAGTGDGNAGTTSKCRKHQDHKSSEGEPGTSAPGKKNLCAAVSLTRMVKEHLKSLTSTIPVFLSIIN</sequence>
<dbReference type="Pfam" id="PF13206">
    <property type="entry name" value="VSG_B"/>
    <property type="match status" value="1"/>
</dbReference>
<evidence type="ECO:0000256" key="10">
    <source>
        <dbReference type="SAM" id="SignalP"/>
    </source>
</evidence>
<keyword evidence="3" id="KW-1003">Cell membrane</keyword>
<dbReference type="GO" id="GO:0005886">
    <property type="term" value="C:plasma membrane"/>
    <property type="evidence" value="ECO:0007669"/>
    <property type="project" value="UniProtKB-SubCell"/>
</dbReference>
<evidence type="ECO:0000256" key="2">
    <source>
        <dbReference type="ARBA" id="ARBA00004609"/>
    </source>
</evidence>
<dbReference type="VEuPathDB" id="TriTrypDB:Tb427_000171300"/>
<feature type="domain" description="Trypanosome variant surface glycoprotein C-terminal" evidence="11">
    <location>
        <begin position="405"/>
        <end position="481"/>
    </location>
</feature>
<comment type="function">
    <text evidence="1">VSG forms a coat on the surface of the parasite. The trypanosome evades the immune response of the host by expressing a series of antigenically distinct VSGs from an estimated 1000 VSG genes.</text>
</comment>
<dbReference type="InterPro" id="IPR025932">
    <property type="entry name" value="Trypano_VSG_B_N_dom"/>
</dbReference>
<reference evidence="13" key="1">
    <citation type="submission" date="2016-08" db="EMBL/GenBank/DDBJ databases">
        <title>VSG repertoire of Trypanosoma brucei EATRO 1125.</title>
        <authorList>
            <person name="Cross G.A."/>
        </authorList>
    </citation>
    <scope>NUCLEOTIDE SEQUENCE</scope>
    <source>
        <strain evidence="13">EATRO 1125</strain>
    </source>
</reference>
<feature type="compositionally biased region" description="Basic and acidic residues" evidence="9">
    <location>
        <begin position="368"/>
        <end position="377"/>
    </location>
</feature>
<protein>
    <submittedName>
        <fullName evidence="13">Variant surface glycoprotein 1125.1023</fullName>
    </submittedName>
</protein>
<keyword evidence="4" id="KW-0336">GPI-anchor</keyword>
<feature type="domain" description="Trypanosome variant surface glycoprotein B-type N-terminal" evidence="12">
    <location>
        <begin position="14"/>
        <end position="362"/>
    </location>
</feature>
<evidence type="ECO:0000256" key="9">
    <source>
        <dbReference type="SAM" id="MobiDB-lite"/>
    </source>
</evidence>
<accession>A0A1J0R654</accession>
<evidence type="ECO:0000256" key="5">
    <source>
        <dbReference type="ARBA" id="ARBA00022729"/>
    </source>
</evidence>
<organism evidence="13">
    <name type="scientific">Trypanosoma brucei</name>
    <dbReference type="NCBI Taxonomy" id="5691"/>
    <lineage>
        <taxon>Eukaryota</taxon>
        <taxon>Discoba</taxon>
        <taxon>Euglenozoa</taxon>
        <taxon>Kinetoplastea</taxon>
        <taxon>Metakinetoplastina</taxon>
        <taxon>Trypanosomatida</taxon>
        <taxon>Trypanosomatidae</taxon>
        <taxon>Trypanosoma</taxon>
    </lineage>
</organism>
<evidence type="ECO:0000256" key="4">
    <source>
        <dbReference type="ARBA" id="ARBA00022622"/>
    </source>
</evidence>
<evidence type="ECO:0000259" key="12">
    <source>
        <dbReference type="Pfam" id="PF13206"/>
    </source>
</evidence>
<proteinExistence type="predicted"/>
<evidence type="ECO:0000313" key="13">
    <source>
        <dbReference type="EMBL" id="APD73306.1"/>
    </source>
</evidence>
<evidence type="ECO:0000256" key="3">
    <source>
        <dbReference type="ARBA" id="ARBA00022475"/>
    </source>
</evidence>
<evidence type="ECO:0000256" key="7">
    <source>
        <dbReference type="ARBA" id="ARBA00023180"/>
    </source>
</evidence>
<evidence type="ECO:0000256" key="1">
    <source>
        <dbReference type="ARBA" id="ARBA00002523"/>
    </source>
</evidence>
<dbReference type="GO" id="GO:0098552">
    <property type="term" value="C:side of membrane"/>
    <property type="evidence" value="ECO:0007669"/>
    <property type="project" value="UniProtKB-KW"/>
</dbReference>
<keyword evidence="7" id="KW-0325">Glycoprotein</keyword>
<dbReference type="InterPro" id="IPR019609">
    <property type="entry name" value="Variant_surf_glycoprt_trypan_C"/>
</dbReference>
<feature type="chain" id="PRO_5012701147" evidence="10">
    <location>
        <begin position="19"/>
        <end position="508"/>
    </location>
</feature>
<dbReference type="VEuPathDB" id="TriTrypDB:Tb927.3.120"/>
<keyword evidence="5 10" id="KW-0732">Signal</keyword>
<keyword evidence="6" id="KW-0472">Membrane</keyword>